<evidence type="ECO:0000313" key="1">
    <source>
        <dbReference type="EMBL" id="EHQ59628.1"/>
    </source>
</evidence>
<sequence length="121" mass="14817">MQQNKFWFFCERELHDIARELQMALNLPRYERDYEDTWEWCESDSEEQDETGPYFNISREHNWEQGLNECPIILIIQNMNLPIDEIGSIISREFRVQVYYGQVSYERDGSYTYIVSKEWNR</sequence>
<dbReference type="RefSeq" id="WP_006679354.1">
    <property type="nucleotide sequence ID" value="NZ_AHKH01000113.1"/>
</dbReference>
<gene>
    <name evidence="1" type="ORF">PDENDC454_24358</name>
</gene>
<organism evidence="1 2">
    <name type="scientific">Paenibacillus dendritiformis C454</name>
    <dbReference type="NCBI Taxonomy" id="1131935"/>
    <lineage>
        <taxon>Bacteria</taxon>
        <taxon>Bacillati</taxon>
        <taxon>Bacillota</taxon>
        <taxon>Bacilli</taxon>
        <taxon>Bacillales</taxon>
        <taxon>Paenibacillaceae</taxon>
        <taxon>Paenibacillus</taxon>
    </lineage>
</organism>
<dbReference type="EMBL" id="AHKH01000113">
    <property type="protein sequence ID" value="EHQ59628.1"/>
    <property type="molecule type" value="Genomic_DNA"/>
</dbReference>
<dbReference type="OrthoDB" id="2631998at2"/>
<dbReference type="PATRIC" id="fig|1131935.3.peg.5068"/>
<dbReference type="STRING" id="1131935.PDENDC454_24358"/>
<evidence type="ECO:0000313" key="2">
    <source>
        <dbReference type="Proteomes" id="UP000003900"/>
    </source>
</evidence>
<accession>H3SMS8</accession>
<comment type="caution">
    <text evidence="1">The sequence shown here is derived from an EMBL/GenBank/DDBJ whole genome shotgun (WGS) entry which is preliminary data.</text>
</comment>
<name>H3SMS8_9BACL</name>
<dbReference type="AlphaFoldDB" id="H3SMS8"/>
<proteinExistence type="predicted"/>
<keyword evidence="2" id="KW-1185">Reference proteome</keyword>
<protein>
    <submittedName>
        <fullName evidence="1">Uncharacterized protein</fullName>
    </submittedName>
</protein>
<dbReference type="Proteomes" id="UP000003900">
    <property type="component" value="Unassembled WGS sequence"/>
</dbReference>
<reference evidence="1 2" key="1">
    <citation type="journal article" date="2012" name="J. Bacteriol.">
        <title>Genome Sequence of the Pattern-Forming Social Bacterium Paenibacillus dendritiformis C454 Chiral Morphotype.</title>
        <authorList>
            <person name="Sirota-Madi A."/>
            <person name="Olender T."/>
            <person name="Helman Y."/>
            <person name="Brainis I."/>
            <person name="Finkelshtein A."/>
            <person name="Roth D."/>
            <person name="Hagai E."/>
            <person name="Leshkowitz D."/>
            <person name="Brodsky L."/>
            <person name="Galatenko V."/>
            <person name="Nikolaev V."/>
            <person name="Gutnick D.L."/>
            <person name="Lancet D."/>
            <person name="Ben-Jacob E."/>
        </authorList>
    </citation>
    <scope>NUCLEOTIDE SEQUENCE [LARGE SCALE GENOMIC DNA]</scope>
    <source>
        <strain evidence="1 2">C454</strain>
    </source>
</reference>